<evidence type="ECO:0000259" key="4">
    <source>
        <dbReference type="PROSITE" id="PS01124"/>
    </source>
</evidence>
<organism evidence="5 6">
    <name type="scientific">Paenibacillus montanisoli</name>
    <dbReference type="NCBI Taxonomy" id="2081970"/>
    <lineage>
        <taxon>Bacteria</taxon>
        <taxon>Bacillati</taxon>
        <taxon>Bacillota</taxon>
        <taxon>Bacilli</taxon>
        <taxon>Bacillales</taxon>
        <taxon>Paenibacillaceae</taxon>
        <taxon>Paenibacillus</taxon>
    </lineage>
</organism>
<dbReference type="PANTHER" id="PTHR43280">
    <property type="entry name" value="ARAC-FAMILY TRANSCRIPTIONAL REGULATOR"/>
    <property type="match status" value="1"/>
</dbReference>
<accession>A0A328TU75</accession>
<dbReference type="InterPro" id="IPR018060">
    <property type="entry name" value="HTH_AraC"/>
</dbReference>
<dbReference type="PANTHER" id="PTHR43280:SF2">
    <property type="entry name" value="HTH-TYPE TRANSCRIPTIONAL REGULATOR EXSA"/>
    <property type="match status" value="1"/>
</dbReference>
<dbReference type="RefSeq" id="WP_112884886.1">
    <property type="nucleotide sequence ID" value="NZ_QLUW01000005.1"/>
</dbReference>
<dbReference type="Proteomes" id="UP000249260">
    <property type="component" value="Unassembled WGS sequence"/>
</dbReference>
<evidence type="ECO:0000256" key="1">
    <source>
        <dbReference type="ARBA" id="ARBA00023015"/>
    </source>
</evidence>
<dbReference type="GO" id="GO:0003700">
    <property type="term" value="F:DNA-binding transcription factor activity"/>
    <property type="evidence" value="ECO:0007669"/>
    <property type="project" value="InterPro"/>
</dbReference>
<comment type="caution">
    <text evidence="5">The sequence shown here is derived from an EMBL/GenBank/DDBJ whole genome shotgun (WGS) entry which is preliminary data.</text>
</comment>
<dbReference type="Pfam" id="PF12833">
    <property type="entry name" value="HTH_18"/>
    <property type="match status" value="1"/>
</dbReference>
<keyword evidence="1" id="KW-0805">Transcription regulation</keyword>
<dbReference type="EMBL" id="QLUW01000005">
    <property type="protein sequence ID" value="RAP74098.1"/>
    <property type="molecule type" value="Genomic_DNA"/>
</dbReference>
<keyword evidence="2" id="KW-0238">DNA-binding</keyword>
<reference evidence="5 6" key="1">
    <citation type="submission" date="2018-06" db="EMBL/GenBank/DDBJ databases">
        <title>Paenibacillus montanisoli sp. nov., isolated from mountain area soil.</title>
        <authorList>
            <person name="Wu M."/>
        </authorList>
    </citation>
    <scope>NUCLEOTIDE SEQUENCE [LARGE SCALE GENOMIC DNA]</scope>
    <source>
        <strain evidence="5 6">RA17</strain>
    </source>
</reference>
<protein>
    <submittedName>
        <fullName evidence="5">AraC family transcriptional regulator</fullName>
    </submittedName>
</protein>
<dbReference type="SUPFAM" id="SSF46689">
    <property type="entry name" value="Homeodomain-like"/>
    <property type="match status" value="2"/>
</dbReference>
<keyword evidence="3" id="KW-0804">Transcription</keyword>
<evidence type="ECO:0000313" key="6">
    <source>
        <dbReference type="Proteomes" id="UP000249260"/>
    </source>
</evidence>
<dbReference type="Gene3D" id="1.10.10.60">
    <property type="entry name" value="Homeodomain-like"/>
    <property type="match status" value="2"/>
</dbReference>
<dbReference type="InterPro" id="IPR037923">
    <property type="entry name" value="HTH-like"/>
</dbReference>
<keyword evidence="6" id="KW-1185">Reference proteome</keyword>
<dbReference type="PROSITE" id="PS01124">
    <property type="entry name" value="HTH_ARAC_FAMILY_2"/>
    <property type="match status" value="1"/>
</dbReference>
<dbReference type="InterPro" id="IPR014710">
    <property type="entry name" value="RmlC-like_jellyroll"/>
</dbReference>
<name>A0A328TU75_9BACL</name>
<feature type="domain" description="HTH araC/xylS-type" evidence="4">
    <location>
        <begin position="190"/>
        <end position="288"/>
    </location>
</feature>
<dbReference type="SMART" id="SM00342">
    <property type="entry name" value="HTH_ARAC"/>
    <property type="match status" value="1"/>
</dbReference>
<dbReference type="Pfam" id="PF07883">
    <property type="entry name" value="Cupin_2"/>
    <property type="match status" value="1"/>
</dbReference>
<dbReference type="AlphaFoldDB" id="A0A328TU75"/>
<evidence type="ECO:0000313" key="5">
    <source>
        <dbReference type="EMBL" id="RAP74098.1"/>
    </source>
</evidence>
<proteinExistence type="predicted"/>
<evidence type="ECO:0000256" key="3">
    <source>
        <dbReference type="ARBA" id="ARBA00023163"/>
    </source>
</evidence>
<dbReference type="SUPFAM" id="SSF51215">
    <property type="entry name" value="Regulatory protein AraC"/>
    <property type="match status" value="1"/>
</dbReference>
<sequence>MQEHEAIEKLSPYIRVAMENLAPGTWVLREREIWDYEILYLQEGRLIVTVEDEKYEGIPGDIFVFKPRQRHSIRVADGKQVSQPHVHFDLFEQPDSPDLTVSYKMSGQMTEEQLRWFRPDLMSEGPLALPNHIRLRHPKRFEAMLFELIEEFQMKLTLYEVSCKGLLLALLTYLIRQNTLSASLPGPDIQAVRRHLHAKWEAEVTLEELSDQFNISKYYLVRIFKKHYQTTPIQYHRQIRIDKAKQLLRYSNLSIQHISDQLGFGSIHAFSRAFKMAEGMPPIAYRTRSIPLPYQGEN</sequence>
<dbReference type="OrthoDB" id="2831254at2"/>
<dbReference type="Gene3D" id="2.60.120.10">
    <property type="entry name" value="Jelly Rolls"/>
    <property type="match status" value="1"/>
</dbReference>
<dbReference type="GO" id="GO:0043565">
    <property type="term" value="F:sequence-specific DNA binding"/>
    <property type="evidence" value="ECO:0007669"/>
    <property type="project" value="InterPro"/>
</dbReference>
<gene>
    <name evidence="5" type="ORF">DL346_23795</name>
</gene>
<dbReference type="InterPro" id="IPR013096">
    <property type="entry name" value="Cupin_2"/>
</dbReference>
<evidence type="ECO:0000256" key="2">
    <source>
        <dbReference type="ARBA" id="ARBA00023125"/>
    </source>
</evidence>
<dbReference type="InterPro" id="IPR009057">
    <property type="entry name" value="Homeodomain-like_sf"/>
</dbReference>